<reference evidence="2" key="1">
    <citation type="submission" date="2018-03" db="EMBL/GenBank/DDBJ databases">
        <authorList>
            <person name="Guldener U."/>
        </authorList>
    </citation>
    <scope>NUCLEOTIDE SEQUENCE</scope>
</reference>
<accession>A0AAE8T0E6</accession>
<feature type="region of interest" description="Disordered" evidence="1">
    <location>
        <begin position="13"/>
        <end position="34"/>
    </location>
</feature>
<keyword evidence="3" id="KW-1185">Reference proteome</keyword>
<dbReference type="EMBL" id="ONZQ02000018">
    <property type="protein sequence ID" value="SPO07127.1"/>
    <property type="molecule type" value="Genomic_DNA"/>
</dbReference>
<dbReference type="AlphaFoldDB" id="A0AAE8T0E6"/>
<evidence type="ECO:0000313" key="3">
    <source>
        <dbReference type="Proteomes" id="UP001187682"/>
    </source>
</evidence>
<dbReference type="Pfam" id="PF11093">
    <property type="entry name" value="Mitochondr_Som1"/>
    <property type="match status" value="1"/>
</dbReference>
<comment type="caution">
    <text evidence="2">The sequence shown here is derived from an EMBL/GenBank/DDBJ whole genome shotgun (WGS) entry which is preliminary data.</text>
</comment>
<sequence>MSPPAKIFPACALPQEIQRDETGRRRKPAPGATKARIELSECELLSMPQYECSVQSPETSEGRVHCYEVVRFFRRCADKKGHFMVETTNWEKQQREKQQQSKSSSWVA</sequence>
<name>A0AAE8T0E6_9PEZI</name>
<evidence type="ECO:0000256" key="1">
    <source>
        <dbReference type="SAM" id="MobiDB-lite"/>
    </source>
</evidence>
<dbReference type="Proteomes" id="UP001187682">
    <property type="component" value="Unassembled WGS sequence"/>
</dbReference>
<organism evidence="2 3">
    <name type="scientific">Cephalotrichum gorgonifer</name>
    <dbReference type="NCBI Taxonomy" id="2041049"/>
    <lineage>
        <taxon>Eukaryota</taxon>
        <taxon>Fungi</taxon>
        <taxon>Dikarya</taxon>
        <taxon>Ascomycota</taxon>
        <taxon>Pezizomycotina</taxon>
        <taxon>Sordariomycetes</taxon>
        <taxon>Hypocreomycetidae</taxon>
        <taxon>Microascales</taxon>
        <taxon>Microascaceae</taxon>
        <taxon>Cephalotrichum</taxon>
    </lineage>
</organism>
<feature type="region of interest" description="Disordered" evidence="1">
    <location>
        <begin position="89"/>
        <end position="108"/>
    </location>
</feature>
<dbReference type="GO" id="GO:0042720">
    <property type="term" value="C:mitochondrial inner membrane peptidase complex"/>
    <property type="evidence" value="ECO:0007669"/>
    <property type="project" value="InterPro"/>
</dbReference>
<proteinExistence type="predicted"/>
<evidence type="ECO:0000313" key="2">
    <source>
        <dbReference type="EMBL" id="SPO07127.1"/>
    </source>
</evidence>
<protein>
    <submittedName>
        <fullName evidence="2">Uncharacterized protein</fullName>
    </submittedName>
</protein>
<gene>
    <name evidence="2" type="ORF">DNG_09821</name>
</gene>
<dbReference type="InterPro" id="IPR024645">
    <property type="entry name" value="Mitochondr_Som1"/>
</dbReference>